<dbReference type="InterPro" id="IPR058792">
    <property type="entry name" value="Beta-barrel_RND_2"/>
</dbReference>
<keyword evidence="11" id="KW-1185">Reference proteome</keyword>
<evidence type="ECO:0000259" key="9">
    <source>
        <dbReference type="Pfam" id="PF25967"/>
    </source>
</evidence>
<dbReference type="InterPro" id="IPR050465">
    <property type="entry name" value="UPF0194_transport"/>
</dbReference>
<dbReference type="InterPro" id="IPR006143">
    <property type="entry name" value="RND_pump_MFP"/>
</dbReference>
<dbReference type="NCBIfam" id="TIGR01730">
    <property type="entry name" value="RND_mfp"/>
    <property type="match status" value="1"/>
</dbReference>
<dbReference type="PRINTS" id="PR01490">
    <property type="entry name" value="RTXTOXIND"/>
</dbReference>
<accession>A0A399ETX3</accession>
<feature type="domain" description="Multidrug resistance protein MdtA-like C-terminal permuted SH3" evidence="9">
    <location>
        <begin position="365"/>
        <end position="420"/>
    </location>
</feature>
<evidence type="ECO:0000256" key="4">
    <source>
        <dbReference type="SAM" id="Coils"/>
    </source>
</evidence>
<feature type="region of interest" description="Disordered" evidence="5">
    <location>
        <begin position="418"/>
        <end position="453"/>
    </location>
</feature>
<evidence type="ECO:0000256" key="3">
    <source>
        <dbReference type="ARBA" id="ARBA00023054"/>
    </source>
</evidence>
<dbReference type="Pfam" id="PF25917">
    <property type="entry name" value="BSH_RND"/>
    <property type="match status" value="1"/>
</dbReference>
<sequence>MTNARPKPRITRLWPVFVLTLAALALAGWWLLRSRTTNTQTAPTNETATVARSAFRVSVSGPGTLEAAQTLEVKPEVNGVVLQLPKVGEWVQKGQLIARLDPTDYQRTLENAQLALQKAQANLEALRASQASTEATGRQSVASAEVAYANASRDLQSARDDLEATQKLYDIGGTSLQSLQQAKDAYAKAQASLQTARVNLETARQSLSLKASSNAQDLKNAQLAVQQAQLEVRTAQENLAATKIYAPFSGVVAEVNGQVGSVGVGATNSNSSALLTLIDISSVNLPVQVDESEISKVQVGQKVEVTLDAFSDETFQGVVTNISPQATVVSNIAVFYVTVNIPNPQHKLKPGMTAEGEILIQEIPDALVIPKRAVQTVRGRSYVEVLQPDGTQETVRVVLGPDDGVSQVITEGLEPGQQVVLPTRSSSGSSSSSQQRQGGGIGLPVRIPAGGGR</sequence>
<keyword evidence="6" id="KW-0812">Transmembrane</keyword>
<dbReference type="InterPro" id="IPR058627">
    <property type="entry name" value="MdtA-like_C"/>
</dbReference>
<dbReference type="OrthoDB" id="9810430at2"/>
<dbReference type="RefSeq" id="WP_119276961.1">
    <property type="nucleotide sequence ID" value="NZ_QWLA01000023.1"/>
</dbReference>
<dbReference type="EMBL" id="QWLA01000023">
    <property type="protein sequence ID" value="RIH87033.1"/>
    <property type="molecule type" value="Genomic_DNA"/>
</dbReference>
<dbReference type="GO" id="GO:0030313">
    <property type="term" value="C:cell envelope"/>
    <property type="evidence" value="ECO:0007669"/>
    <property type="project" value="UniProtKB-SubCell"/>
</dbReference>
<dbReference type="Proteomes" id="UP000265341">
    <property type="component" value="Unassembled WGS sequence"/>
</dbReference>
<keyword evidence="3 4" id="KW-0175">Coiled coil</keyword>
<dbReference type="PANTHER" id="PTHR32347">
    <property type="entry name" value="EFFLUX SYSTEM COMPONENT YKNX-RELATED"/>
    <property type="match status" value="1"/>
</dbReference>
<dbReference type="SUPFAM" id="SSF111369">
    <property type="entry name" value="HlyD-like secretion proteins"/>
    <property type="match status" value="2"/>
</dbReference>
<dbReference type="GO" id="GO:0016020">
    <property type="term" value="C:membrane"/>
    <property type="evidence" value="ECO:0007669"/>
    <property type="project" value="InterPro"/>
</dbReference>
<comment type="similarity">
    <text evidence="2">Belongs to the membrane fusion protein (MFP) (TC 8.A.1) family.</text>
</comment>
<keyword evidence="6" id="KW-0472">Membrane</keyword>
<feature type="domain" description="Multidrug resistance protein MdtA-like barrel-sandwich hybrid" evidence="7">
    <location>
        <begin position="70"/>
        <end position="262"/>
    </location>
</feature>
<dbReference type="InterPro" id="IPR058625">
    <property type="entry name" value="MdtA-like_BSH"/>
</dbReference>
<reference evidence="10 11" key="1">
    <citation type="submission" date="2018-08" db="EMBL/GenBank/DDBJ databases">
        <title>Meiothermus roseus NBRC 110900 genome sequencing project.</title>
        <authorList>
            <person name="Da Costa M.S."/>
            <person name="Albuquerque L."/>
            <person name="Raposo P."/>
            <person name="Froufe H.J.C."/>
            <person name="Barroso C.S."/>
            <person name="Egas C."/>
        </authorList>
    </citation>
    <scope>NUCLEOTIDE SEQUENCE [LARGE SCALE GENOMIC DNA]</scope>
    <source>
        <strain evidence="10 11">NBRC 110900</strain>
    </source>
</reference>
<comment type="caution">
    <text evidence="10">The sequence shown here is derived from an EMBL/GenBank/DDBJ whole genome shotgun (WGS) entry which is preliminary data.</text>
</comment>
<feature type="domain" description="CusB-like beta-barrel" evidence="8">
    <location>
        <begin position="285"/>
        <end position="356"/>
    </location>
</feature>
<evidence type="ECO:0000256" key="5">
    <source>
        <dbReference type="SAM" id="MobiDB-lite"/>
    </source>
</evidence>
<feature type="coiled-coil region" evidence="4">
    <location>
        <begin position="109"/>
        <end position="238"/>
    </location>
</feature>
<name>A0A399ETX3_9DEIN</name>
<dbReference type="Gene3D" id="2.40.30.170">
    <property type="match status" value="1"/>
</dbReference>
<evidence type="ECO:0000313" key="10">
    <source>
        <dbReference type="EMBL" id="RIH87033.1"/>
    </source>
</evidence>
<evidence type="ECO:0000256" key="2">
    <source>
        <dbReference type="ARBA" id="ARBA00009477"/>
    </source>
</evidence>
<keyword evidence="6" id="KW-1133">Transmembrane helix</keyword>
<dbReference type="Gene3D" id="1.10.287.470">
    <property type="entry name" value="Helix hairpin bin"/>
    <property type="match status" value="1"/>
</dbReference>
<organism evidence="10 11">
    <name type="scientific">Calidithermus roseus</name>
    <dbReference type="NCBI Taxonomy" id="1644118"/>
    <lineage>
        <taxon>Bacteria</taxon>
        <taxon>Thermotogati</taxon>
        <taxon>Deinococcota</taxon>
        <taxon>Deinococci</taxon>
        <taxon>Thermales</taxon>
        <taxon>Thermaceae</taxon>
        <taxon>Calidithermus</taxon>
    </lineage>
</organism>
<evidence type="ECO:0000313" key="11">
    <source>
        <dbReference type="Proteomes" id="UP000265341"/>
    </source>
</evidence>
<feature type="transmembrane region" description="Helical" evidence="6">
    <location>
        <begin position="12"/>
        <end position="32"/>
    </location>
</feature>
<dbReference type="Gene3D" id="2.40.420.20">
    <property type="match status" value="1"/>
</dbReference>
<dbReference type="GO" id="GO:0022857">
    <property type="term" value="F:transmembrane transporter activity"/>
    <property type="evidence" value="ECO:0007669"/>
    <property type="project" value="InterPro"/>
</dbReference>
<evidence type="ECO:0000256" key="1">
    <source>
        <dbReference type="ARBA" id="ARBA00004196"/>
    </source>
</evidence>
<evidence type="ECO:0000259" key="8">
    <source>
        <dbReference type="Pfam" id="PF25954"/>
    </source>
</evidence>
<dbReference type="Pfam" id="PF25954">
    <property type="entry name" value="Beta-barrel_RND_2"/>
    <property type="match status" value="1"/>
</dbReference>
<dbReference type="PANTHER" id="PTHR32347:SF14">
    <property type="entry name" value="EFFLUX SYSTEM COMPONENT YKNX-RELATED"/>
    <property type="match status" value="1"/>
</dbReference>
<protein>
    <submittedName>
        <fullName evidence="10">Macrolide export protein MacA</fullName>
    </submittedName>
</protein>
<dbReference type="AlphaFoldDB" id="A0A399ETX3"/>
<gene>
    <name evidence="10" type="primary">macA_2</name>
    <name evidence="10" type="ORF">Mrose_01467</name>
</gene>
<proteinExistence type="inferred from homology"/>
<dbReference type="Pfam" id="PF25967">
    <property type="entry name" value="RND-MFP_C"/>
    <property type="match status" value="1"/>
</dbReference>
<evidence type="ECO:0000259" key="7">
    <source>
        <dbReference type="Pfam" id="PF25917"/>
    </source>
</evidence>
<comment type="subcellular location">
    <subcellularLocation>
        <location evidence="1">Cell envelope</location>
    </subcellularLocation>
</comment>
<dbReference type="Gene3D" id="2.40.50.100">
    <property type="match status" value="1"/>
</dbReference>
<dbReference type="FunFam" id="2.40.30.170:FF:000010">
    <property type="entry name" value="Efflux RND transporter periplasmic adaptor subunit"/>
    <property type="match status" value="1"/>
</dbReference>
<feature type="compositionally biased region" description="Low complexity" evidence="5">
    <location>
        <begin position="424"/>
        <end position="436"/>
    </location>
</feature>
<evidence type="ECO:0000256" key="6">
    <source>
        <dbReference type="SAM" id="Phobius"/>
    </source>
</evidence>